<protein>
    <recommendedName>
        <fullName evidence="4">Spore coat protein</fullName>
    </recommendedName>
</protein>
<sequence>MKFNHFVKLGGHTFNLLQNKDLLELFGMAKKGVQYYKEQQKNQPNQPAVVPIYVPPQYPIPIDSPYLHHAPRPPYGVFPTPNVPYGGAIRPGYPPSFPPRPGRGTLASARKQSRSKK</sequence>
<dbReference type="EMBL" id="JBHSHC010000079">
    <property type="protein sequence ID" value="MFC4767601.1"/>
    <property type="molecule type" value="Genomic_DNA"/>
</dbReference>
<dbReference type="RefSeq" id="WP_380025523.1">
    <property type="nucleotide sequence ID" value="NZ_JBHSHC010000079.1"/>
</dbReference>
<keyword evidence="3" id="KW-1185">Reference proteome</keyword>
<evidence type="ECO:0000313" key="3">
    <source>
        <dbReference type="Proteomes" id="UP001596002"/>
    </source>
</evidence>
<gene>
    <name evidence="2" type="ORF">ACFO8Q_09530</name>
</gene>
<evidence type="ECO:0008006" key="4">
    <source>
        <dbReference type="Google" id="ProtNLM"/>
    </source>
</evidence>
<name>A0ABV9Q074_9BACL</name>
<comment type="caution">
    <text evidence="2">The sequence shown here is derived from an EMBL/GenBank/DDBJ whole genome shotgun (WGS) entry which is preliminary data.</text>
</comment>
<organism evidence="2 3">
    <name type="scientific">Effusibacillus consociatus</name>
    <dbReference type="NCBI Taxonomy" id="1117041"/>
    <lineage>
        <taxon>Bacteria</taxon>
        <taxon>Bacillati</taxon>
        <taxon>Bacillota</taxon>
        <taxon>Bacilli</taxon>
        <taxon>Bacillales</taxon>
        <taxon>Alicyclobacillaceae</taxon>
        <taxon>Effusibacillus</taxon>
    </lineage>
</organism>
<evidence type="ECO:0000313" key="2">
    <source>
        <dbReference type="EMBL" id="MFC4767601.1"/>
    </source>
</evidence>
<evidence type="ECO:0000256" key="1">
    <source>
        <dbReference type="SAM" id="MobiDB-lite"/>
    </source>
</evidence>
<feature type="compositionally biased region" description="Pro residues" evidence="1">
    <location>
        <begin position="92"/>
        <end position="101"/>
    </location>
</feature>
<reference evidence="3" key="1">
    <citation type="journal article" date="2019" name="Int. J. Syst. Evol. Microbiol.">
        <title>The Global Catalogue of Microorganisms (GCM) 10K type strain sequencing project: providing services to taxonomists for standard genome sequencing and annotation.</title>
        <authorList>
            <consortium name="The Broad Institute Genomics Platform"/>
            <consortium name="The Broad Institute Genome Sequencing Center for Infectious Disease"/>
            <person name="Wu L."/>
            <person name="Ma J."/>
        </authorList>
    </citation>
    <scope>NUCLEOTIDE SEQUENCE [LARGE SCALE GENOMIC DNA]</scope>
    <source>
        <strain evidence="3">WYCCWR 12678</strain>
    </source>
</reference>
<proteinExistence type="predicted"/>
<accession>A0ABV9Q074</accession>
<dbReference type="Proteomes" id="UP001596002">
    <property type="component" value="Unassembled WGS sequence"/>
</dbReference>
<feature type="region of interest" description="Disordered" evidence="1">
    <location>
        <begin position="89"/>
        <end position="117"/>
    </location>
</feature>